<dbReference type="Proteomes" id="UP000068603">
    <property type="component" value="Unassembled WGS sequence"/>
</dbReference>
<sequence>MATLGLAKVENGAHSAYDEISRGILDGTVAAKDAQSLLAARIETLRADNLAGIDERTREAIAPTLEKLTGGLSRSMEGVVYKRGQDDVSAQIVDLGEEFKRSAMRDLPGAIANFTTAAHTLGPQAGWSQERIAQEVAKFSSSASYTFADATLDGAAQTGDIGLVRAARERLQGQDGEVLDPRQRNALISKGYGLENSIEAANSRAAEKAQREEQVRIQRAKDAYDATFKLGLSGAVLSLDAISETSVLVADTPFEAPFRELVKFQGQQAQWVNKPIPEQRRELAAMRSIAATPGHGTNPEQARVVDLLEQTTAAQEAAVRDNAWKAASDRGIAPFSPIIGVGDIGDAQQIIAARMKVIGQVEHWTGKKESPVQPDEAVQVGKLIRALPPDQAASALSSFGSLIQDGDRLTALNKQLGEKDRSLAIAMAYANAKTTRGRQTAELILSGQQALADKRVDIDSSRVTGWRAEIATQLRGVSPDQRVVDDWIEAAFLVKAAYDVQGLGGSINDAVNLVTGGLYEQRDGSRIPKPWGMADGEFEKRIGGLQPVDFGQQASDGKVYVRGNSVSLEDFTKQLSSASLVHAGQGRYRVKAGSGFVTNANGVPIVLSVDPNRPMGTYAPTKDPLGPAADKAIRDSKVIGGGLL</sequence>
<dbReference type="AlphaFoldDB" id="A0A106NR19"/>
<gene>
    <name evidence="1" type="ORF">WT44_07535</name>
</gene>
<evidence type="ECO:0000313" key="1">
    <source>
        <dbReference type="EMBL" id="KWA66076.1"/>
    </source>
</evidence>
<evidence type="ECO:0000313" key="2">
    <source>
        <dbReference type="Proteomes" id="UP000068603"/>
    </source>
</evidence>
<organism evidence="1">
    <name type="scientific">Burkholderia stagnalis</name>
    <dbReference type="NCBI Taxonomy" id="1503054"/>
    <lineage>
        <taxon>Bacteria</taxon>
        <taxon>Pseudomonadati</taxon>
        <taxon>Pseudomonadota</taxon>
        <taxon>Betaproteobacteria</taxon>
        <taxon>Burkholderiales</taxon>
        <taxon>Burkholderiaceae</taxon>
        <taxon>Burkholderia</taxon>
        <taxon>Burkholderia cepacia complex</taxon>
    </lineage>
</organism>
<dbReference type="EMBL" id="LPHB01000025">
    <property type="protein sequence ID" value="KWA66076.1"/>
    <property type="molecule type" value="Genomic_DNA"/>
</dbReference>
<name>A0A106NR19_9BURK</name>
<proteinExistence type="predicted"/>
<accession>A0A106NR19</accession>
<comment type="caution">
    <text evidence="1">The sequence shown here is derived from an EMBL/GenBank/DDBJ whole genome shotgun (WGS) entry which is preliminary data.</text>
</comment>
<reference evidence="1 2" key="1">
    <citation type="submission" date="2015-11" db="EMBL/GenBank/DDBJ databases">
        <title>Expanding the genomic diversity of Burkholderia species for the development of highly accurate diagnostics.</title>
        <authorList>
            <person name="Sahl J."/>
            <person name="Keim P."/>
            <person name="Wagner D."/>
        </authorList>
    </citation>
    <scope>NUCLEOTIDE SEQUENCE [LARGE SCALE GENOMIC DNA]</scope>
    <source>
        <strain evidence="1 2">MSMB1960WGS</strain>
    </source>
</reference>
<protein>
    <submittedName>
        <fullName evidence="1">Uncharacterized protein</fullName>
    </submittedName>
</protein>